<comment type="caution">
    <text evidence="2">The sequence shown here is derived from an EMBL/GenBank/DDBJ whole genome shotgun (WGS) entry which is preliminary data.</text>
</comment>
<evidence type="ECO:0000313" key="2">
    <source>
        <dbReference type="EMBL" id="KAA6358280.1"/>
    </source>
</evidence>
<dbReference type="AlphaFoldDB" id="A0A5J4TKE5"/>
<proteinExistence type="predicted"/>
<protein>
    <submittedName>
        <fullName evidence="2">Uncharacterized protein</fullName>
    </submittedName>
</protein>
<feature type="compositionally biased region" description="Polar residues" evidence="1">
    <location>
        <begin position="149"/>
        <end position="163"/>
    </location>
</feature>
<evidence type="ECO:0000256" key="1">
    <source>
        <dbReference type="SAM" id="MobiDB-lite"/>
    </source>
</evidence>
<dbReference type="SUPFAM" id="SSF48371">
    <property type="entry name" value="ARM repeat"/>
    <property type="match status" value="1"/>
</dbReference>
<dbReference type="Gene3D" id="1.25.10.10">
    <property type="entry name" value="Leucine-rich Repeat Variant"/>
    <property type="match status" value="1"/>
</dbReference>
<reference evidence="2 3" key="1">
    <citation type="submission" date="2019-03" db="EMBL/GenBank/DDBJ databases">
        <title>Single cell metagenomics reveals metabolic interactions within the superorganism composed of flagellate Streblomastix strix and complex community of Bacteroidetes bacteria on its surface.</title>
        <authorList>
            <person name="Treitli S.C."/>
            <person name="Kolisko M."/>
            <person name="Husnik F."/>
            <person name="Keeling P."/>
            <person name="Hampl V."/>
        </authorList>
    </citation>
    <scope>NUCLEOTIDE SEQUENCE [LARGE SCALE GENOMIC DNA]</scope>
    <source>
        <strain evidence="2">ST1C</strain>
    </source>
</reference>
<sequence length="226" mass="24940">MIRMLSGNAVPCSDFNSTQFSQNSNPQTPNLTQKLFEMNIFPVLLRLIDQPNSSSSQLSDTVKCIFNLLFDGLDRVSEQTVHPYFQELSRCGGVEKLWQLFIERRTLSIQQSAAISLTYSFRSSPLPPQFALIIGFLISQIGASGNNGESTKQLYSGGQSGKDNLTPEEQRKRDMSMIINALAGLSCLADHQANHAEIMNNSYLHVVMEADPTGTKSITKCSLLAS</sequence>
<dbReference type="InterPro" id="IPR016024">
    <property type="entry name" value="ARM-type_fold"/>
</dbReference>
<evidence type="ECO:0000313" key="3">
    <source>
        <dbReference type="Proteomes" id="UP000324800"/>
    </source>
</evidence>
<dbReference type="EMBL" id="SNRW01030103">
    <property type="protein sequence ID" value="KAA6358280.1"/>
    <property type="molecule type" value="Genomic_DNA"/>
</dbReference>
<gene>
    <name evidence="2" type="ORF">EZS28_046193</name>
</gene>
<organism evidence="2 3">
    <name type="scientific">Streblomastix strix</name>
    <dbReference type="NCBI Taxonomy" id="222440"/>
    <lineage>
        <taxon>Eukaryota</taxon>
        <taxon>Metamonada</taxon>
        <taxon>Preaxostyla</taxon>
        <taxon>Oxymonadida</taxon>
        <taxon>Streblomastigidae</taxon>
        <taxon>Streblomastix</taxon>
    </lineage>
</organism>
<dbReference type="Proteomes" id="UP000324800">
    <property type="component" value="Unassembled WGS sequence"/>
</dbReference>
<feature type="region of interest" description="Disordered" evidence="1">
    <location>
        <begin position="149"/>
        <end position="170"/>
    </location>
</feature>
<dbReference type="InterPro" id="IPR011989">
    <property type="entry name" value="ARM-like"/>
</dbReference>
<accession>A0A5J4TKE5</accession>
<name>A0A5J4TKE5_9EUKA</name>